<dbReference type="EMBL" id="JABEOU010000004">
    <property type="protein sequence ID" value="NNG56018.1"/>
    <property type="molecule type" value="Genomic_DNA"/>
</dbReference>
<dbReference type="RefSeq" id="WP_035386286.1">
    <property type="nucleotide sequence ID" value="NZ_JABEOU010000004.1"/>
</dbReference>
<comment type="caution">
    <text evidence="1">The sequence shown here is derived from an EMBL/GenBank/DDBJ whole genome shotgun (WGS) entry which is preliminary data.</text>
</comment>
<evidence type="ECO:0000313" key="1">
    <source>
        <dbReference type="EMBL" id="NNG56018.1"/>
    </source>
</evidence>
<dbReference type="Gene3D" id="2.40.70.10">
    <property type="entry name" value="Acid Proteases"/>
    <property type="match status" value="2"/>
</dbReference>
<accession>A0A7Y2PBS0</accession>
<dbReference type="AlphaFoldDB" id="A0A7Y2PBS0"/>
<sequence length="235" mass="24161">MLDNGFAHTVIDLSFAKTAGLKIGTVVNNIDLGPVSAPERLVEGMRIDVPGQLILSGAAMSVDLKSFSNTVGHPIDAVIGGDYLDKLCVLVASSNKTLIFAKTGDITPKGRAAIIPLENGAQLTAEVNGKPVILAIDLGFNGVVQLKEEAWKRVVPSGSPTNEGMISSADGVLRPSRSVQNATLKVGQISADGVGVAVGDRIATGADGLLGTGFLGKFDFILDVGASRLVAIPFG</sequence>
<organism evidence="1 2">
    <name type="scientific">Sphingomonas paucimobilis</name>
    <name type="common">Pseudomonas paucimobilis</name>
    <dbReference type="NCBI Taxonomy" id="13689"/>
    <lineage>
        <taxon>Bacteria</taxon>
        <taxon>Pseudomonadati</taxon>
        <taxon>Pseudomonadota</taxon>
        <taxon>Alphaproteobacteria</taxon>
        <taxon>Sphingomonadales</taxon>
        <taxon>Sphingomonadaceae</taxon>
        <taxon>Sphingomonas</taxon>
    </lineage>
</organism>
<protein>
    <recommendedName>
        <fullName evidence="3">Aspartyl protease</fullName>
    </recommendedName>
</protein>
<evidence type="ECO:0008006" key="3">
    <source>
        <dbReference type="Google" id="ProtNLM"/>
    </source>
</evidence>
<reference evidence="1 2" key="1">
    <citation type="submission" date="2020-05" db="EMBL/GenBank/DDBJ databases">
        <title>Draft Genome Sequences of Sphingomonas sp. Isolated from the International Space Station.</title>
        <authorList>
            <person name="Bijlani S."/>
            <person name="Singh N.K."/>
            <person name="Mason C.E."/>
            <person name="Wang C.C."/>
            <person name="Venkateswaran K."/>
        </authorList>
    </citation>
    <scope>NUCLEOTIDE SEQUENCE [LARGE SCALE GENOMIC DNA]</scope>
    <source>
        <strain evidence="1 2">FKI-L5-BR-P1</strain>
    </source>
</reference>
<gene>
    <name evidence="1" type="ORF">HKX06_01240</name>
</gene>
<evidence type="ECO:0000313" key="2">
    <source>
        <dbReference type="Proteomes" id="UP000550136"/>
    </source>
</evidence>
<dbReference type="Proteomes" id="UP000550136">
    <property type="component" value="Unassembled WGS sequence"/>
</dbReference>
<name>A0A7Y2PBS0_SPHPI</name>
<dbReference type="Pfam" id="PF13650">
    <property type="entry name" value="Asp_protease_2"/>
    <property type="match status" value="1"/>
</dbReference>
<proteinExistence type="predicted"/>
<dbReference type="InterPro" id="IPR021109">
    <property type="entry name" value="Peptidase_aspartic_dom_sf"/>
</dbReference>